<sequence>MEEYLSLIDNPTIRRTFSQYRVSNHKLQIERGRYENVSREQRFCKLCNTGEVENEYHLALSCLKYEELRNNSNNILKNLFYLNNTMEGKQKLFEHAMSSDDPVLVNLLSKYIFHCFSERDKSLKSMED</sequence>
<protein>
    <submittedName>
        <fullName evidence="1">Uncharacterized protein</fullName>
    </submittedName>
</protein>
<keyword evidence="2" id="KW-1185">Reference proteome</keyword>
<dbReference type="AlphaFoldDB" id="A0A6S7GAM6"/>
<evidence type="ECO:0000313" key="2">
    <source>
        <dbReference type="Proteomes" id="UP001152795"/>
    </source>
</evidence>
<reference evidence="1" key="1">
    <citation type="submission" date="2020-04" db="EMBL/GenBank/DDBJ databases">
        <authorList>
            <person name="Alioto T."/>
            <person name="Alioto T."/>
            <person name="Gomez Garrido J."/>
        </authorList>
    </citation>
    <scope>NUCLEOTIDE SEQUENCE</scope>
    <source>
        <strain evidence="1">A484AB</strain>
    </source>
</reference>
<dbReference type="OrthoDB" id="5984501at2759"/>
<proteinExistence type="predicted"/>
<comment type="caution">
    <text evidence="1">The sequence shown here is derived from an EMBL/GenBank/DDBJ whole genome shotgun (WGS) entry which is preliminary data.</text>
</comment>
<name>A0A6S7GAM6_PARCT</name>
<accession>A0A6S7GAM6</accession>
<dbReference type="Proteomes" id="UP001152795">
    <property type="component" value="Unassembled WGS sequence"/>
</dbReference>
<dbReference type="EMBL" id="CACRXK020001675">
    <property type="protein sequence ID" value="CAB3990524.1"/>
    <property type="molecule type" value="Genomic_DNA"/>
</dbReference>
<gene>
    <name evidence="1" type="ORF">PACLA_8A078963</name>
</gene>
<organism evidence="1 2">
    <name type="scientific">Paramuricea clavata</name>
    <name type="common">Red gorgonian</name>
    <name type="synonym">Violescent sea-whip</name>
    <dbReference type="NCBI Taxonomy" id="317549"/>
    <lineage>
        <taxon>Eukaryota</taxon>
        <taxon>Metazoa</taxon>
        <taxon>Cnidaria</taxon>
        <taxon>Anthozoa</taxon>
        <taxon>Octocorallia</taxon>
        <taxon>Malacalcyonacea</taxon>
        <taxon>Plexauridae</taxon>
        <taxon>Paramuricea</taxon>
    </lineage>
</organism>
<evidence type="ECO:0000313" key="1">
    <source>
        <dbReference type="EMBL" id="CAB3990524.1"/>
    </source>
</evidence>